<gene>
    <name evidence="2" type="ORF">C8261_16175</name>
</gene>
<reference evidence="2 3" key="2">
    <citation type="submission" date="2018-04" db="EMBL/GenBank/DDBJ databases">
        <title>Thauera lacus sp. nov., isolated from an saline lake in Inner Mongolia, China.</title>
        <authorList>
            <person name="Liang Q.-Y."/>
        </authorList>
    </citation>
    <scope>NUCLEOTIDE SEQUENCE [LARGE SCALE GENOMIC DNA]</scope>
    <source>
        <strain evidence="2 3">D20</strain>
    </source>
</reference>
<dbReference type="Gene3D" id="1.10.10.10">
    <property type="entry name" value="Winged helix-like DNA-binding domain superfamily/Winged helix DNA-binding domain"/>
    <property type="match status" value="1"/>
</dbReference>
<dbReference type="Pfam" id="PF09012">
    <property type="entry name" value="FeoC"/>
    <property type="match status" value="1"/>
</dbReference>
<evidence type="ECO:0000259" key="1">
    <source>
        <dbReference type="Pfam" id="PF09012"/>
    </source>
</evidence>
<dbReference type="InterPro" id="IPR015102">
    <property type="entry name" value="Tscrpt_reg_HTH_FeoC"/>
</dbReference>
<dbReference type="OrthoDB" id="467062at2"/>
<dbReference type="InterPro" id="IPR036390">
    <property type="entry name" value="WH_DNA-bd_sf"/>
</dbReference>
<evidence type="ECO:0000313" key="3">
    <source>
        <dbReference type="Proteomes" id="UP000241193"/>
    </source>
</evidence>
<reference evidence="2 3" key="1">
    <citation type="submission" date="2018-03" db="EMBL/GenBank/DDBJ databases">
        <authorList>
            <person name="Keele B.F."/>
        </authorList>
    </citation>
    <scope>NUCLEOTIDE SEQUENCE [LARGE SCALE GENOMIC DNA]</scope>
    <source>
        <strain evidence="2 3">D20</strain>
    </source>
</reference>
<protein>
    <submittedName>
        <fullName evidence="2">Sugar metabolism transcriptional regulator</fullName>
    </submittedName>
</protein>
<evidence type="ECO:0000313" key="2">
    <source>
        <dbReference type="EMBL" id="PTD95101.1"/>
    </source>
</evidence>
<sequence length="78" mass="8472">MILTRLSTLLRERQRATLAELARGVDASPEALQPMLATLERKGRIRHLGAGSRCSSGCCKCDPATLDVYEWIADAAAD</sequence>
<feature type="domain" description="Transcriptional regulator HTH-type FeoC" evidence="1">
    <location>
        <begin position="2"/>
        <end position="70"/>
    </location>
</feature>
<dbReference type="RefSeq" id="WP_107494770.1">
    <property type="nucleotide sequence ID" value="NZ_PZKC01000019.1"/>
</dbReference>
<name>A0A2T4IBF8_9RHOO</name>
<comment type="caution">
    <text evidence="2">The sequence shown here is derived from an EMBL/GenBank/DDBJ whole genome shotgun (WGS) entry which is preliminary data.</text>
</comment>
<dbReference type="AlphaFoldDB" id="A0A2T4IBF8"/>
<accession>A0A2T4IBF8</accession>
<proteinExistence type="predicted"/>
<dbReference type="SUPFAM" id="SSF46785">
    <property type="entry name" value="Winged helix' DNA-binding domain"/>
    <property type="match status" value="1"/>
</dbReference>
<keyword evidence="3" id="KW-1185">Reference proteome</keyword>
<dbReference type="InterPro" id="IPR036388">
    <property type="entry name" value="WH-like_DNA-bd_sf"/>
</dbReference>
<organism evidence="2 3">
    <name type="scientific">Pseudothauera lacus</name>
    <dbReference type="NCBI Taxonomy" id="2136175"/>
    <lineage>
        <taxon>Bacteria</taxon>
        <taxon>Pseudomonadati</taxon>
        <taxon>Pseudomonadota</taxon>
        <taxon>Betaproteobacteria</taxon>
        <taxon>Rhodocyclales</taxon>
        <taxon>Zoogloeaceae</taxon>
        <taxon>Pseudothauera</taxon>
    </lineage>
</organism>
<dbReference type="Proteomes" id="UP000241193">
    <property type="component" value="Unassembled WGS sequence"/>
</dbReference>
<dbReference type="EMBL" id="PZKC01000019">
    <property type="protein sequence ID" value="PTD95101.1"/>
    <property type="molecule type" value="Genomic_DNA"/>
</dbReference>